<dbReference type="PANTHER" id="PTHR12411">
    <property type="entry name" value="CYSTEINE PROTEASE FAMILY C1-RELATED"/>
    <property type="match status" value="1"/>
</dbReference>
<dbReference type="EnsemblMetazoa" id="XM_019913138.1">
    <property type="protein sequence ID" value="XP_019768697.1"/>
    <property type="gene ID" value="LOC109543426"/>
</dbReference>
<keyword evidence="3" id="KW-0732">Signal</keyword>
<evidence type="ECO:0000313" key="7">
    <source>
        <dbReference type="Proteomes" id="UP000019118"/>
    </source>
</evidence>
<dbReference type="Proteomes" id="UP000019118">
    <property type="component" value="Unassembled WGS sequence"/>
</dbReference>
<reference evidence="6" key="2">
    <citation type="submission" date="2024-08" db="UniProtKB">
        <authorList>
            <consortium name="EnsemblMetazoa"/>
        </authorList>
    </citation>
    <scope>IDENTIFICATION</scope>
</reference>
<dbReference type="Gene3D" id="3.90.70.10">
    <property type="entry name" value="Cysteine proteinases"/>
    <property type="match status" value="1"/>
</dbReference>
<keyword evidence="7" id="KW-1185">Reference proteome</keyword>
<dbReference type="GO" id="GO:0008234">
    <property type="term" value="F:cysteine-type peptidase activity"/>
    <property type="evidence" value="ECO:0007669"/>
    <property type="project" value="InterPro"/>
</dbReference>
<dbReference type="InterPro" id="IPR038765">
    <property type="entry name" value="Papain-like_cys_pep_sf"/>
</dbReference>
<dbReference type="CDD" id="cd02248">
    <property type="entry name" value="Peptidase_C1A"/>
    <property type="match status" value="1"/>
</dbReference>
<dbReference type="SUPFAM" id="SSF54001">
    <property type="entry name" value="Cysteine proteinases"/>
    <property type="match status" value="1"/>
</dbReference>
<dbReference type="FunFam" id="3.90.70.10:FF:000332">
    <property type="entry name" value="Cathepsin L1"/>
    <property type="match status" value="1"/>
</dbReference>
<dbReference type="SMART" id="SM00645">
    <property type="entry name" value="Pept_C1"/>
    <property type="match status" value="1"/>
</dbReference>
<evidence type="ECO:0000256" key="3">
    <source>
        <dbReference type="SAM" id="SignalP"/>
    </source>
</evidence>
<sequence>MRRKRRKAMKTALLCLFFGLAAVRSDQQGRNSRFLSHTPLLALPPVGTIAIGPHSHSLPPIGIHSPRFSIQTFQDPHYVEVQKKKLVPIPAEDLIDEEWKTFKMTYAKVYPTSEIESFRKEVFIENRAKIAKFNQEYSQGKRNFVQQLNPFGDLLHHEFTQLLNGFNRSTLPRVNVPTPTTFIPSANVALPATVDWRQVGAVTPVKSQGSCASCWAFAAAGALEGHWFRKTGQLVDVSEQNLIDCTKSYGNDGCMGGLVDPAFQYIRANGGVDGEESYPYESRDDQQCRFKSENVVAECTGYVDIAEA</sequence>
<dbReference type="InterPro" id="IPR013201">
    <property type="entry name" value="Prot_inhib_I29"/>
</dbReference>
<dbReference type="AlphaFoldDB" id="A0AAR5Q643"/>
<evidence type="ECO:0000256" key="1">
    <source>
        <dbReference type="ARBA" id="ARBA00008455"/>
    </source>
</evidence>
<evidence type="ECO:0000256" key="2">
    <source>
        <dbReference type="ARBA" id="ARBA00023157"/>
    </source>
</evidence>
<evidence type="ECO:0000313" key="6">
    <source>
        <dbReference type="EnsemblMetazoa" id="XP_019768697.1"/>
    </source>
</evidence>
<dbReference type="Pfam" id="PF08246">
    <property type="entry name" value="Inhibitor_I29"/>
    <property type="match status" value="1"/>
</dbReference>
<name>A0AAR5Q643_DENPD</name>
<feature type="domain" description="Peptidase C1A papain C-terminal" evidence="4">
    <location>
        <begin position="190"/>
        <end position="308"/>
    </location>
</feature>
<protein>
    <recommendedName>
        <fullName evidence="8">Cathepsin propeptide inhibitor domain-containing protein</fullName>
    </recommendedName>
</protein>
<accession>A0AAR5Q643</accession>
<proteinExistence type="inferred from homology"/>
<feature type="domain" description="Cathepsin propeptide inhibitor" evidence="5">
    <location>
        <begin position="99"/>
        <end position="159"/>
    </location>
</feature>
<evidence type="ECO:0000259" key="4">
    <source>
        <dbReference type="SMART" id="SM00645"/>
    </source>
</evidence>
<evidence type="ECO:0000259" key="5">
    <source>
        <dbReference type="SMART" id="SM00848"/>
    </source>
</evidence>
<organism evidence="6 7">
    <name type="scientific">Dendroctonus ponderosae</name>
    <name type="common">Mountain pine beetle</name>
    <dbReference type="NCBI Taxonomy" id="77166"/>
    <lineage>
        <taxon>Eukaryota</taxon>
        <taxon>Metazoa</taxon>
        <taxon>Ecdysozoa</taxon>
        <taxon>Arthropoda</taxon>
        <taxon>Hexapoda</taxon>
        <taxon>Insecta</taxon>
        <taxon>Pterygota</taxon>
        <taxon>Neoptera</taxon>
        <taxon>Endopterygota</taxon>
        <taxon>Coleoptera</taxon>
        <taxon>Polyphaga</taxon>
        <taxon>Cucujiformia</taxon>
        <taxon>Curculionidae</taxon>
        <taxon>Scolytinae</taxon>
        <taxon>Dendroctonus</taxon>
    </lineage>
</organism>
<dbReference type="InterPro" id="IPR013128">
    <property type="entry name" value="Peptidase_C1A"/>
</dbReference>
<evidence type="ECO:0008006" key="8">
    <source>
        <dbReference type="Google" id="ProtNLM"/>
    </source>
</evidence>
<dbReference type="GO" id="GO:0006508">
    <property type="term" value="P:proteolysis"/>
    <property type="evidence" value="ECO:0007669"/>
    <property type="project" value="InterPro"/>
</dbReference>
<feature type="signal peptide" evidence="3">
    <location>
        <begin position="1"/>
        <end position="25"/>
    </location>
</feature>
<feature type="chain" id="PRO_5043826482" description="Cathepsin propeptide inhibitor domain-containing protein" evidence="3">
    <location>
        <begin position="26"/>
        <end position="308"/>
    </location>
</feature>
<reference evidence="7" key="1">
    <citation type="journal article" date="2013" name="Genome Biol.">
        <title>Draft genome of the mountain pine beetle, Dendroctonus ponderosae Hopkins, a major forest pest.</title>
        <authorList>
            <person name="Keeling C.I."/>
            <person name="Yuen M.M."/>
            <person name="Liao N.Y."/>
            <person name="Docking T.R."/>
            <person name="Chan S.K."/>
            <person name="Taylor G.A."/>
            <person name="Palmquist D.L."/>
            <person name="Jackman S.D."/>
            <person name="Nguyen A."/>
            <person name="Li M."/>
            <person name="Henderson H."/>
            <person name="Janes J.K."/>
            <person name="Zhao Y."/>
            <person name="Pandoh P."/>
            <person name="Moore R."/>
            <person name="Sperling F.A."/>
            <person name="Huber D.P."/>
            <person name="Birol I."/>
            <person name="Jones S.J."/>
            <person name="Bohlmann J."/>
        </authorList>
    </citation>
    <scope>NUCLEOTIDE SEQUENCE</scope>
</reference>
<dbReference type="Pfam" id="PF00112">
    <property type="entry name" value="Peptidase_C1"/>
    <property type="match status" value="1"/>
</dbReference>
<comment type="similarity">
    <text evidence="1">Belongs to the peptidase C1 family.</text>
</comment>
<dbReference type="InterPro" id="IPR039417">
    <property type="entry name" value="Peptidase_C1A_papain-like"/>
</dbReference>
<keyword evidence="2" id="KW-1015">Disulfide bond</keyword>
<dbReference type="SMART" id="SM00848">
    <property type="entry name" value="Inhibitor_I29"/>
    <property type="match status" value="1"/>
</dbReference>
<dbReference type="InterPro" id="IPR000668">
    <property type="entry name" value="Peptidase_C1A_C"/>
</dbReference>